<dbReference type="PANTHER" id="PTHR33780">
    <property type="entry name" value="EXPRESSED PROTEIN"/>
    <property type="match status" value="1"/>
</dbReference>
<dbReference type="EMBL" id="JXTB01000776">
    <property type="protein sequence ID" value="PON32855.1"/>
    <property type="molecule type" value="Genomic_DNA"/>
</dbReference>
<organism evidence="2 3">
    <name type="scientific">Parasponia andersonii</name>
    <name type="common">Sponia andersonii</name>
    <dbReference type="NCBI Taxonomy" id="3476"/>
    <lineage>
        <taxon>Eukaryota</taxon>
        <taxon>Viridiplantae</taxon>
        <taxon>Streptophyta</taxon>
        <taxon>Embryophyta</taxon>
        <taxon>Tracheophyta</taxon>
        <taxon>Spermatophyta</taxon>
        <taxon>Magnoliopsida</taxon>
        <taxon>eudicotyledons</taxon>
        <taxon>Gunneridae</taxon>
        <taxon>Pentapetalae</taxon>
        <taxon>rosids</taxon>
        <taxon>fabids</taxon>
        <taxon>Rosales</taxon>
        <taxon>Cannabaceae</taxon>
        <taxon>Parasponia</taxon>
    </lineage>
</organism>
<dbReference type="Proteomes" id="UP000237105">
    <property type="component" value="Unassembled WGS sequence"/>
</dbReference>
<comment type="caution">
    <text evidence="2">The sequence shown here is derived from an EMBL/GenBank/DDBJ whole genome shotgun (WGS) entry which is preliminary data.</text>
</comment>
<keyword evidence="1" id="KW-0472">Membrane</keyword>
<keyword evidence="1" id="KW-1133">Transmembrane helix</keyword>
<proteinExistence type="predicted"/>
<evidence type="ECO:0000313" key="3">
    <source>
        <dbReference type="Proteomes" id="UP000237105"/>
    </source>
</evidence>
<name>A0A2P5A8H8_PARAD</name>
<dbReference type="AlphaFoldDB" id="A0A2P5A8H8"/>
<sequence length="130" mass="14809">RIDTVAKPPVLGRRRRRRRRRRKEIEIEREMIISLTRRSLQLSPLLLSLFILIVSGLAGASDPSNSKSGSKPRSAGIKVLIICVGLVAVIGFSVLLFKLWQKKKRAEQHARLLKLFEDDDELEVELGIRD</sequence>
<feature type="non-terminal residue" evidence="2">
    <location>
        <position position="1"/>
    </location>
</feature>
<reference evidence="3" key="1">
    <citation type="submission" date="2016-06" db="EMBL/GenBank/DDBJ databases">
        <title>Parallel loss of symbiosis genes in relatives of nitrogen-fixing non-legume Parasponia.</title>
        <authorList>
            <person name="Van Velzen R."/>
            <person name="Holmer R."/>
            <person name="Bu F."/>
            <person name="Rutten L."/>
            <person name="Van Zeijl A."/>
            <person name="Liu W."/>
            <person name="Santuari L."/>
            <person name="Cao Q."/>
            <person name="Sharma T."/>
            <person name="Shen D."/>
            <person name="Roswanjaya Y."/>
            <person name="Wardhani T."/>
            <person name="Kalhor M.S."/>
            <person name="Jansen J."/>
            <person name="Van den Hoogen J."/>
            <person name="Gungor B."/>
            <person name="Hartog M."/>
            <person name="Hontelez J."/>
            <person name="Verver J."/>
            <person name="Yang W.-C."/>
            <person name="Schijlen E."/>
            <person name="Repin R."/>
            <person name="Schilthuizen M."/>
            <person name="Schranz E."/>
            <person name="Heidstra R."/>
            <person name="Miyata K."/>
            <person name="Fedorova E."/>
            <person name="Kohlen W."/>
            <person name="Bisseling T."/>
            <person name="Smit S."/>
            <person name="Geurts R."/>
        </authorList>
    </citation>
    <scope>NUCLEOTIDE SEQUENCE [LARGE SCALE GENOMIC DNA]</scope>
    <source>
        <strain evidence="3">cv. WU1-14</strain>
    </source>
</reference>
<protein>
    <submittedName>
        <fullName evidence="2">Transmembrane protein</fullName>
    </submittedName>
</protein>
<dbReference type="PANTHER" id="PTHR33780:SF10">
    <property type="entry name" value="TRANSMEMBRANE PROTEIN"/>
    <property type="match status" value="1"/>
</dbReference>
<gene>
    <name evidence="2" type="ORF">PanWU01x14_357630</name>
</gene>
<keyword evidence="3" id="KW-1185">Reference proteome</keyword>
<dbReference type="OrthoDB" id="1929682at2759"/>
<keyword evidence="1 2" id="KW-0812">Transmembrane</keyword>
<accession>A0A2P5A8H8</accession>
<feature type="transmembrane region" description="Helical" evidence="1">
    <location>
        <begin position="76"/>
        <end position="97"/>
    </location>
</feature>
<evidence type="ECO:0000313" key="2">
    <source>
        <dbReference type="EMBL" id="PON32855.1"/>
    </source>
</evidence>
<dbReference type="STRING" id="3476.A0A2P5A8H8"/>
<evidence type="ECO:0000256" key="1">
    <source>
        <dbReference type="SAM" id="Phobius"/>
    </source>
</evidence>